<evidence type="ECO:0000313" key="13">
    <source>
        <dbReference type="Proteomes" id="UP000297472"/>
    </source>
</evidence>
<dbReference type="InterPro" id="IPR050482">
    <property type="entry name" value="Sensor_HK_TwoCompSys"/>
</dbReference>
<feature type="domain" description="Signal transduction histidine kinase subgroup 3 dimerisation and phosphoacceptor" evidence="10">
    <location>
        <begin position="252"/>
        <end position="315"/>
    </location>
</feature>
<dbReference type="EC" id="2.7.13.3" evidence="2"/>
<dbReference type="GO" id="GO:0046983">
    <property type="term" value="F:protein dimerization activity"/>
    <property type="evidence" value="ECO:0007669"/>
    <property type="project" value="InterPro"/>
</dbReference>
<evidence type="ECO:0000259" key="11">
    <source>
        <dbReference type="Pfam" id="PF13796"/>
    </source>
</evidence>
<feature type="transmembrane region" description="Helical" evidence="9">
    <location>
        <begin position="189"/>
        <end position="212"/>
    </location>
</feature>
<dbReference type="Gene3D" id="3.30.565.10">
    <property type="entry name" value="Histidine kinase-like ATPase, C-terminal domain"/>
    <property type="match status" value="1"/>
</dbReference>
<feature type="transmembrane region" description="Helical" evidence="9">
    <location>
        <begin position="25"/>
        <end position="46"/>
    </location>
</feature>
<dbReference type="Pfam" id="PF13796">
    <property type="entry name" value="Sensor"/>
    <property type="match status" value="1"/>
</dbReference>
<evidence type="ECO:0000256" key="4">
    <source>
        <dbReference type="ARBA" id="ARBA00022679"/>
    </source>
</evidence>
<dbReference type="InterPro" id="IPR036890">
    <property type="entry name" value="HATPase_C_sf"/>
</dbReference>
<evidence type="ECO:0000256" key="7">
    <source>
        <dbReference type="ARBA" id="ARBA00022840"/>
    </source>
</evidence>
<protein>
    <recommendedName>
        <fullName evidence="2">histidine kinase</fullName>
        <ecNumber evidence="2">2.7.13.3</ecNumber>
    </recommendedName>
</protein>
<keyword evidence="3" id="KW-0597">Phosphoprotein</keyword>
<evidence type="ECO:0000256" key="2">
    <source>
        <dbReference type="ARBA" id="ARBA00012438"/>
    </source>
</evidence>
<evidence type="ECO:0000256" key="8">
    <source>
        <dbReference type="ARBA" id="ARBA00023012"/>
    </source>
</evidence>
<keyword evidence="4" id="KW-0808">Transferase</keyword>
<feature type="domain" description="Putative sensor" evidence="11">
    <location>
        <begin position="27"/>
        <end position="221"/>
    </location>
</feature>
<comment type="caution">
    <text evidence="12">The sequence shown here is derived from an EMBL/GenBank/DDBJ whole genome shotgun (WGS) entry which is preliminary data.</text>
</comment>
<evidence type="ECO:0000313" key="12">
    <source>
        <dbReference type="EMBL" id="TFD27425.1"/>
    </source>
</evidence>
<evidence type="ECO:0000256" key="3">
    <source>
        <dbReference type="ARBA" id="ARBA00022553"/>
    </source>
</evidence>
<keyword evidence="13" id="KW-1185">Reference proteome</keyword>
<sequence>MTQPTETPRRSTGYGALWRRAPREALFLLLTLPVAVIALAVLSTVFFTGVGLLAVIVGIVVVVAALYLARGFGLVELARLRWAGQPAITPPRWDAPGEPASTLRALLGPLVNGHYWLYLLHGMVVNVVLGLVSWTLTVIWLSVGLGGISYWFWGRFLTGTDGVWLHDVILDWMLPGNTVQIDPLLGESIFQLALGLIFVLTLPFITHAFTLLHQFTARGILGAWRSEALQREVADLSASRGAAVSAEDQSLRRLERDIHDGPQQRLVRLQMDLASAERKLGTDPEAARTLIAEAREQAHDTLEELRALSRGLVPPILQDRGLLAGLESLAARSTIPVRLELQVDPALRLPSEIERSAYFVAAELLTNAAKHSRATSIRLHLALRGVPGDESTGAAGATWLDLWVIDDGIGGARLIDAHGLQGLDERLRGLRGVLSVRSPDGGPTAIGAHIPLPAAGPARVVTVS</sequence>
<keyword evidence="8" id="KW-0902">Two-component regulatory system</keyword>
<keyword evidence="6 12" id="KW-0418">Kinase</keyword>
<dbReference type="OrthoDB" id="5242012at2"/>
<dbReference type="InterPro" id="IPR011712">
    <property type="entry name" value="Sig_transdc_His_kin_sub3_dim/P"/>
</dbReference>
<dbReference type="CDD" id="cd16917">
    <property type="entry name" value="HATPase_UhpB-NarQ-NarX-like"/>
    <property type="match status" value="1"/>
</dbReference>
<dbReference type="InterPro" id="IPR025828">
    <property type="entry name" value="Put_sensor_dom"/>
</dbReference>
<dbReference type="AlphaFoldDB" id="A0A4Y8JXV0"/>
<dbReference type="PANTHER" id="PTHR24421">
    <property type="entry name" value="NITRATE/NITRITE SENSOR PROTEIN NARX-RELATED"/>
    <property type="match status" value="1"/>
</dbReference>
<dbReference type="GO" id="GO:0016020">
    <property type="term" value="C:membrane"/>
    <property type="evidence" value="ECO:0007669"/>
    <property type="project" value="InterPro"/>
</dbReference>
<reference evidence="12 13" key="1">
    <citation type="submission" date="2019-03" db="EMBL/GenBank/DDBJ databases">
        <title>Genomics of glacier-inhabiting Cryobacterium strains.</title>
        <authorList>
            <person name="Liu Q."/>
            <person name="Xin Y.-H."/>
        </authorList>
    </citation>
    <scope>NUCLEOTIDE SEQUENCE [LARGE SCALE GENOMIC DNA]</scope>
    <source>
        <strain evidence="12 13">TMT1-51</strain>
    </source>
</reference>
<dbReference type="GO" id="GO:0000155">
    <property type="term" value="F:phosphorelay sensor kinase activity"/>
    <property type="evidence" value="ECO:0007669"/>
    <property type="project" value="InterPro"/>
</dbReference>
<name>A0A4Y8JXV0_9MICO</name>
<organism evidence="12 13">
    <name type="scientific">Cryobacterium cryoconiti</name>
    <dbReference type="NCBI Taxonomy" id="1259239"/>
    <lineage>
        <taxon>Bacteria</taxon>
        <taxon>Bacillati</taxon>
        <taxon>Actinomycetota</taxon>
        <taxon>Actinomycetes</taxon>
        <taxon>Micrococcales</taxon>
        <taxon>Microbacteriaceae</taxon>
        <taxon>Cryobacterium</taxon>
    </lineage>
</organism>
<keyword evidence="5" id="KW-0547">Nucleotide-binding</keyword>
<proteinExistence type="predicted"/>
<dbReference type="GO" id="GO:0005524">
    <property type="term" value="F:ATP binding"/>
    <property type="evidence" value="ECO:0007669"/>
    <property type="project" value="UniProtKB-KW"/>
</dbReference>
<dbReference type="Gene3D" id="1.20.5.1930">
    <property type="match status" value="1"/>
</dbReference>
<dbReference type="SUPFAM" id="SSF55874">
    <property type="entry name" value="ATPase domain of HSP90 chaperone/DNA topoisomerase II/histidine kinase"/>
    <property type="match status" value="1"/>
</dbReference>
<evidence type="ECO:0000256" key="1">
    <source>
        <dbReference type="ARBA" id="ARBA00000085"/>
    </source>
</evidence>
<dbReference type="Pfam" id="PF07730">
    <property type="entry name" value="HisKA_3"/>
    <property type="match status" value="1"/>
</dbReference>
<accession>A0A4Y8JXV0</accession>
<dbReference type="RefSeq" id="WP_134425295.1">
    <property type="nucleotide sequence ID" value="NZ_SOHA01000039.1"/>
</dbReference>
<comment type="catalytic activity">
    <reaction evidence="1">
        <text>ATP + protein L-histidine = ADP + protein N-phospho-L-histidine.</text>
        <dbReference type="EC" id="2.7.13.3"/>
    </reaction>
</comment>
<evidence type="ECO:0000256" key="5">
    <source>
        <dbReference type="ARBA" id="ARBA00022741"/>
    </source>
</evidence>
<keyword evidence="9" id="KW-0812">Transmembrane</keyword>
<evidence type="ECO:0000256" key="6">
    <source>
        <dbReference type="ARBA" id="ARBA00022777"/>
    </source>
</evidence>
<dbReference type="EMBL" id="SOHA01000039">
    <property type="protein sequence ID" value="TFD27425.1"/>
    <property type="molecule type" value="Genomic_DNA"/>
</dbReference>
<evidence type="ECO:0000256" key="9">
    <source>
        <dbReference type="SAM" id="Phobius"/>
    </source>
</evidence>
<keyword evidence="7" id="KW-0067">ATP-binding</keyword>
<feature type="transmembrane region" description="Helical" evidence="9">
    <location>
        <begin position="52"/>
        <end position="69"/>
    </location>
</feature>
<keyword evidence="9" id="KW-0472">Membrane</keyword>
<keyword evidence="9" id="KW-1133">Transmembrane helix</keyword>
<feature type="transmembrane region" description="Helical" evidence="9">
    <location>
        <begin position="124"/>
        <end position="153"/>
    </location>
</feature>
<evidence type="ECO:0000259" key="10">
    <source>
        <dbReference type="Pfam" id="PF07730"/>
    </source>
</evidence>
<dbReference type="PANTHER" id="PTHR24421:SF10">
    <property type="entry name" value="NITRATE_NITRITE SENSOR PROTEIN NARQ"/>
    <property type="match status" value="1"/>
</dbReference>
<gene>
    <name evidence="12" type="ORF">E3T49_12805</name>
</gene>
<dbReference type="Proteomes" id="UP000297472">
    <property type="component" value="Unassembled WGS sequence"/>
</dbReference>